<keyword evidence="2" id="KW-1185">Reference proteome</keyword>
<accession>A0ACB8FHG8</accession>
<proteinExistence type="predicted"/>
<dbReference type="EMBL" id="CM037617">
    <property type="protein sequence ID" value="KAH8004700.1"/>
    <property type="molecule type" value="Genomic_DNA"/>
</dbReference>
<protein>
    <submittedName>
        <fullName evidence="1">Uncharacterized protein</fullName>
    </submittedName>
</protein>
<sequence length="108" mass="12187">MRARFGPRMLSKRLSSQNSHLMSMDYLCTLPSACSLSCPHKWQKLFQTPLSPKNIQSHGIGNKPMSAKDRAARNSRAPFSPLCMAWELTKKDRGAKTNASKLYISIYI</sequence>
<gene>
    <name evidence="1" type="ORF">K3G42_017374</name>
</gene>
<comment type="caution">
    <text evidence="1">The sequence shown here is derived from an EMBL/GenBank/DDBJ whole genome shotgun (WGS) entry which is preliminary data.</text>
</comment>
<reference evidence="1" key="1">
    <citation type="submission" date="2021-08" db="EMBL/GenBank/DDBJ databases">
        <title>The first chromosome-level gecko genome reveals the dynamic sex chromosomes of Neotropical dwarf geckos (Sphaerodactylidae: Sphaerodactylus).</title>
        <authorList>
            <person name="Pinto B.J."/>
            <person name="Keating S.E."/>
            <person name="Gamble T."/>
        </authorList>
    </citation>
    <scope>NUCLEOTIDE SEQUENCE</scope>
    <source>
        <strain evidence="1">TG3544</strain>
    </source>
</reference>
<evidence type="ECO:0000313" key="2">
    <source>
        <dbReference type="Proteomes" id="UP000827872"/>
    </source>
</evidence>
<evidence type="ECO:0000313" key="1">
    <source>
        <dbReference type="EMBL" id="KAH8004700.1"/>
    </source>
</evidence>
<dbReference type="Proteomes" id="UP000827872">
    <property type="component" value="Linkage Group LG04"/>
</dbReference>
<organism evidence="1 2">
    <name type="scientific">Sphaerodactylus townsendi</name>
    <dbReference type="NCBI Taxonomy" id="933632"/>
    <lineage>
        <taxon>Eukaryota</taxon>
        <taxon>Metazoa</taxon>
        <taxon>Chordata</taxon>
        <taxon>Craniata</taxon>
        <taxon>Vertebrata</taxon>
        <taxon>Euteleostomi</taxon>
        <taxon>Lepidosauria</taxon>
        <taxon>Squamata</taxon>
        <taxon>Bifurcata</taxon>
        <taxon>Gekkota</taxon>
        <taxon>Sphaerodactylidae</taxon>
        <taxon>Sphaerodactylus</taxon>
    </lineage>
</organism>
<name>A0ACB8FHG8_9SAUR</name>